<dbReference type="InterPro" id="IPR002636">
    <property type="entry name" value="DUF29"/>
</dbReference>
<evidence type="ECO:0008006" key="3">
    <source>
        <dbReference type="Google" id="ProtNLM"/>
    </source>
</evidence>
<accession>B7KH92</accession>
<protein>
    <recommendedName>
        <fullName evidence="3">DUF29 domain-containing protein</fullName>
    </recommendedName>
</protein>
<dbReference type="PANTHER" id="PTHR34235:SF4">
    <property type="entry name" value="SLR0291 PROTEIN"/>
    <property type="match status" value="1"/>
</dbReference>
<dbReference type="KEGG" id="cyc:PCC7424_0845"/>
<dbReference type="Gene3D" id="1.20.1220.20">
    <property type="entry name" value="Uncharcterised protein PF01724"/>
    <property type="match status" value="1"/>
</dbReference>
<dbReference type="HOGENOM" id="CLU_1178668_0_0_3"/>
<proteinExistence type="predicted"/>
<evidence type="ECO:0000313" key="1">
    <source>
        <dbReference type="EMBL" id="ACK69301.1"/>
    </source>
</evidence>
<dbReference type="STRING" id="65393.PCC7424_0845"/>
<organism evidence="1 2">
    <name type="scientific">Gloeothece citriformis (strain PCC 7424)</name>
    <name type="common">Cyanothece sp. (strain PCC 7424)</name>
    <dbReference type="NCBI Taxonomy" id="65393"/>
    <lineage>
        <taxon>Bacteria</taxon>
        <taxon>Bacillati</taxon>
        <taxon>Cyanobacteriota</taxon>
        <taxon>Cyanophyceae</taxon>
        <taxon>Oscillatoriophycideae</taxon>
        <taxon>Chroococcales</taxon>
        <taxon>Aphanothecaceae</taxon>
        <taxon>Gloeothece</taxon>
        <taxon>Gloeothece citriformis</taxon>
    </lineage>
</organism>
<reference evidence="2" key="1">
    <citation type="journal article" date="2011" name="MBio">
        <title>Novel metabolic attributes of the genus Cyanothece, comprising a group of unicellular nitrogen-fixing Cyanobacteria.</title>
        <authorList>
            <person name="Bandyopadhyay A."/>
            <person name="Elvitigala T."/>
            <person name="Welsh E."/>
            <person name="Stockel J."/>
            <person name="Liberton M."/>
            <person name="Min H."/>
            <person name="Sherman L.A."/>
            <person name="Pakrasi H.B."/>
        </authorList>
    </citation>
    <scope>NUCLEOTIDE SEQUENCE [LARGE SCALE GENOMIC DNA]</scope>
    <source>
        <strain evidence="2">PCC 7424</strain>
    </source>
</reference>
<keyword evidence="2" id="KW-1185">Reference proteome</keyword>
<name>B7KH92_GLOC7</name>
<dbReference type="Pfam" id="PF01724">
    <property type="entry name" value="DUF29"/>
    <property type="match status" value="1"/>
</dbReference>
<sequence>MTSNLISKNLYDRDFNLWVLETINQLKKGDFKTVDIDHLVEELEGLSRRDKRELKSRLRVLIAHLLKRRYVSNSDYYRGWDLTIREQRRELENLLQQSPSLKSYFLDIFSEVCQEALIECQDSYLYTQFPNECPFTADIDSILSEIFWEEEIPKNSQNQDLFEEIEIAEGVTTKLNANSAQTKALKRITSPINNDEWIVVDEVGQEIDMDTVKEKFKQRGYKSKISDPQTSTTGK</sequence>
<dbReference type="RefSeq" id="WP_012598248.1">
    <property type="nucleotide sequence ID" value="NC_011729.1"/>
</dbReference>
<dbReference type="eggNOG" id="COG0639">
    <property type="taxonomic scope" value="Bacteria"/>
</dbReference>
<dbReference type="AlphaFoldDB" id="B7KH92"/>
<dbReference type="EMBL" id="CP001291">
    <property type="protein sequence ID" value="ACK69301.1"/>
    <property type="molecule type" value="Genomic_DNA"/>
</dbReference>
<gene>
    <name evidence="1" type="ordered locus">PCC7424_0845</name>
</gene>
<dbReference type="PANTHER" id="PTHR34235">
    <property type="entry name" value="SLR1203 PROTEIN-RELATED"/>
    <property type="match status" value="1"/>
</dbReference>
<dbReference type="Proteomes" id="UP000002384">
    <property type="component" value="Chromosome"/>
</dbReference>
<evidence type="ECO:0000313" key="2">
    <source>
        <dbReference type="Proteomes" id="UP000002384"/>
    </source>
</evidence>